<evidence type="ECO:0000256" key="5">
    <source>
        <dbReference type="ARBA" id="ARBA00008704"/>
    </source>
</evidence>
<keyword evidence="17" id="KW-0809">Transit peptide</keyword>
<dbReference type="NCBIfam" id="TIGR03422">
    <property type="entry name" value="mito_frataxin"/>
    <property type="match status" value="1"/>
</dbReference>
<feature type="domain" description="RING-type" evidence="31">
    <location>
        <begin position="487"/>
        <end position="528"/>
    </location>
</feature>
<keyword evidence="16" id="KW-0653">Protein transport</keyword>
<evidence type="ECO:0000256" key="10">
    <source>
        <dbReference type="ARBA" id="ARBA00022679"/>
    </source>
</evidence>
<keyword evidence="11" id="KW-0812">Transmembrane</keyword>
<dbReference type="GO" id="GO:0016558">
    <property type="term" value="P:protein import into peroxisome matrix"/>
    <property type="evidence" value="ECO:0007669"/>
    <property type="project" value="InterPro"/>
</dbReference>
<evidence type="ECO:0000256" key="24">
    <source>
        <dbReference type="ARBA" id="ARBA00023140"/>
    </source>
</evidence>
<keyword evidence="22" id="KW-0496">Mitochondrion</keyword>
<dbReference type="GO" id="GO:0006879">
    <property type="term" value="P:intracellular iron ion homeostasis"/>
    <property type="evidence" value="ECO:0007669"/>
    <property type="project" value="UniProtKB-KW"/>
</dbReference>
<keyword evidence="10" id="KW-0808">Transferase</keyword>
<dbReference type="PROSITE" id="PS50089">
    <property type="entry name" value="ZF_RING_2"/>
    <property type="match status" value="1"/>
</dbReference>
<evidence type="ECO:0000256" key="11">
    <source>
        <dbReference type="ARBA" id="ARBA00022692"/>
    </source>
</evidence>
<evidence type="ECO:0000256" key="27">
    <source>
        <dbReference type="ARBA" id="ARBA00034523"/>
    </source>
</evidence>
<evidence type="ECO:0000256" key="26">
    <source>
        <dbReference type="ARBA" id="ARBA00034438"/>
    </source>
</evidence>
<evidence type="ECO:0000256" key="22">
    <source>
        <dbReference type="ARBA" id="ARBA00023128"/>
    </source>
</evidence>
<evidence type="ECO:0000256" key="17">
    <source>
        <dbReference type="ARBA" id="ARBA00022946"/>
    </source>
</evidence>
<evidence type="ECO:0000256" key="20">
    <source>
        <dbReference type="ARBA" id="ARBA00023004"/>
    </source>
</evidence>
<evidence type="ECO:0000259" key="31">
    <source>
        <dbReference type="PROSITE" id="PS50089"/>
    </source>
</evidence>
<accession>A0AAD5DPK9</accession>
<comment type="pathway">
    <text evidence="3">Protein modification; protein ubiquitination.</text>
</comment>
<reference evidence="32" key="1">
    <citation type="submission" date="2020-11" db="EMBL/GenBank/DDBJ databases">
        <title>Chlorella ohadii genome sequencing and assembly.</title>
        <authorList>
            <person name="Murik O."/>
            <person name="Treves H."/>
            <person name="Kedem I."/>
            <person name="Shotland Y."/>
            <person name="Kaplan A."/>
        </authorList>
    </citation>
    <scope>NUCLEOTIDE SEQUENCE</scope>
    <source>
        <strain evidence="32">1</strain>
    </source>
</reference>
<dbReference type="Pfam" id="PF01491">
    <property type="entry name" value="Frataxin_Cyay"/>
    <property type="match status" value="1"/>
</dbReference>
<evidence type="ECO:0000256" key="15">
    <source>
        <dbReference type="ARBA" id="ARBA00022833"/>
    </source>
</evidence>
<feature type="region of interest" description="Disordered" evidence="30">
    <location>
        <begin position="289"/>
        <end position="308"/>
    </location>
</feature>
<keyword evidence="14" id="KW-0833">Ubl conjugation pathway</keyword>
<dbReference type="InterPro" id="IPR017907">
    <property type="entry name" value="Znf_RING_CS"/>
</dbReference>
<keyword evidence="13 29" id="KW-0863">Zinc-finger</keyword>
<dbReference type="AlphaFoldDB" id="A0AAD5DPK9"/>
<evidence type="ECO:0000313" key="32">
    <source>
        <dbReference type="EMBL" id="KAI7841832.1"/>
    </source>
</evidence>
<dbReference type="GO" id="GO:0005778">
    <property type="term" value="C:peroxisomal membrane"/>
    <property type="evidence" value="ECO:0007669"/>
    <property type="project" value="UniProtKB-SubCell"/>
</dbReference>
<dbReference type="Pfam" id="PF00097">
    <property type="entry name" value="zf-C3HC4"/>
    <property type="match status" value="1"/>
</dbReference>
<dbReference type="InterPro" id="IPR020895">
    <property type="entry name" value="Frataxin_CS"/>
</dbReference>
<proteinExistence type="inferred from homology"/>
<dbReference type="InterPro" id="IPR002908">
    <property type="entry name" value="Frataxin/CyaY"/>
</dbReference>
<evidence type="ECO:0000256" key="19">
    <source>
        <dbReference type="ARBA" id="ARBA00023002"/>
    </source>
</evidence>
<dbReference type="PROSITE" id="PS00518">
    <property type="entry name" value="ZF_RING_1"/>
    <property type="match status" value="1"/>
</dbReference>
<keyword evidence="21" id="KW-0406">Ion transport</keyword>
<dbReference type="InterPro" id="IPR006845">
    <property type="entry name" value="Pex_N"/>
</dbReference>
<evidence type="ECO:0000313" key="33">
    <source>
        <dbReference type="Proteomes" id="UP001205105"/>
    </source>
</evidence>
<dbReference type="SUPFAM" id="SSF55387">
    <property type="entry name" value="Frataxin/Nqo15-like"/>
    <property type="match status" value="1"/>
</dbReference>
<evidence type="ECO:0000256" key="1">
    <source>
        <dbReference type="ARBA" id="ARBA00004173"/>
    </source>
</evidence>
<keyword evidence="12" id="KW-0479">Metal-binding</keyword>
<dbReference type="InterPro" id="IPR025654">
    <property type="entry name" value="PEX2/10"/>
</dbReference>
<keyword evidence="9" id="KW-0410">Iron transport</keyword>
<evidence type="ECO:0000256" key="3">
    <source>
        <dbReference type="ARBA" id="ARBA00004906"/>
    </source>
</evidence>
<evidence type="ECO:0000256" key="7">
    <source>
        <dbReference type="ARBA" id="ARBA00022434"/>
    </source>
</evidence>
<evidence type="ECO:0000256" key="18">
    <source>
        <dbReference type="ARBA" id="ARBA00022989"/>
    </source>
</evidence>
<dbReference type="Gene3D" id="3.30.40.10">
    <property type="entry name" value="Zinc/RING finger domain, C3HC4 (zinc finger)"/>
    <property type="match status" value="1"/>
</dbReference>
<keyword evidence="8" id="KW-0813">Transport</keyword>
<evidence type="ECO:0000256" key="2">
    <source>
        <dbReference type="ARBA" id="ARBA00004585"/>
    </source>
</evidence>
<evidence type="ECO:0000256" key="30">
    <source>
        <dbReference type="SAM" id="MobiDB-lite"/>
    </source>
</evidence>
<comment type="caution">
    <text evidence="32">The sequence shown here is derived from an EMBL/GenBank/DDBJ whole genome shotgun (WGS) entry which is preliminary data.</text>
</comment>
<dbReference type="Pfam" id="PF04757">
    <property type="entry name" value="Pex2_Pex12"/>
    <property type="match status" value="1"/>
</dbReference>
<dbReference type="InterPro" id="IPR001841">
    <property type="entry name" value="Znf_RING"/>
</dbReference>
<dbReference type="EC" id="2.3.2.36" evidence="27"/>
<evidence type="ECO:0000256" key="4">
    <source>
        <dbReference type="ARBA" id="ARBA00008183"/>
    </source>
</evidence>
<evidence type="ECO:0000256" key="16">
    <source>
        <dbReference type="ARBA" id="ARBA00022927"/>
    </source>
</evidence>
<dbReference type="PROSITE" id="PS50810">
    <property type="entry name" value="FRATAXIN_2"/>
    <property type="match status" value="1"/>
</dbReference>
<dbReference type="InterPro" id="IPR017789">
    <property type="entry name" value="Frataxin"/>
</dbReference>
<dbReference type="EMBL" id="JADXDR010000058">
    <property type="protein sequence ID" value="KAI7841832.1"/>
    <property type="molecule type" value="Genomic_DNA"/>
</dbReference>
<dbReference type="PANTHER" id="PTHR48178:SF1">
    <property type="entry name" value="PEROXISOME BIOGENESIS FACTOR 2"/>
    <property type="match status" value="1"/>
</dbReference>
<dbReference type="GO" id="GO:0004322">
    <property type="term" value="F:ferroxidase activity"/>
    <property type="evidence" value="ECO:0007669"/>
    <property type="project" value="UniProtKB-EC"/>
</dbReference>
<dbReference type="PRINTS" id="PR00904">
    <property type="entry name" value="FRATAXIN"/>
</dbReference>
<evidence type="ECO:0000256" key="12">
    <source>
        <dbReference type="ARBA" id="ARBA00022723"/>
    </source>
</evidence>
<feature type="region of interest" description="Disordered" evidence="30">
    <location>
        <begin position="542"/>
        <end position="562"/>
    </location>
</feature>
<comment type="catalytic activity">
    <reaction evidence="28">
        <text>4 Fe(2+) + O2 + 4 H(+) = 4 Fe(3+) + 2 H2O</text>
        <dbReference type="Rhea" id="RHEA:11148"/>
        <dbReference type="ChEBI" id="CHEBI:15377"/>
        <dbReference type="ChEBI" id="CHEBI:15378"/>
        <dbReference type="ChEBI" id="CHEBI:15379"/>
        <dbReference type="ChEBI" id="CHEBI:29033"/>
        <dbReference type="ChEBI" id="CHEBI:29034"/>
        <dbReference type="EC" id="1.16.3.1"/>
    </reaction>
</comment>
<comment type="subcellular location">
    <subcellularLocation>
        <location evidence="1">Mitochondrion</location>
    </subcellularLocation>
    <subcellularLocation>
        <location evidence="2">Peroxisome membrane</location>
        <topology evidence="2">Multi-pass membrane protein</topology>
    </subcellularLocation>
</comment>
<sequence>MLRSLYALRSALQRAAQASALEGALQQLQRAGLVSLARAGGWGQAPTRCSWYQQQQRHASEDLQVSHAAEQLPEPYYHKIVDHTLDDLLERLEYFVEELDYLDADVEYSQGVLTLRLGDLGTYVINKQTPNRQIWMSSPVSGPVRYDWGFGKWVYHRDGHDLHTRLRHELKQLTGQDLELNPCLACGKLNTCQISSSLPPSRDVPIMRSSQLDAERLDDELTSMLREQLLRCATWVLKPGLLARLQPELTLLLDLLVFRFSVWEGRPLPGMALMNLRYRNEAAVGPAARPAVTTSSSSSSSHAVCPGGGRSGVEGPGLSAAQRVLYCLGAVALRYGWARLGHHAAAQHWGDASSLGVGGWRRRAWGLMRQAESAYRLASLANFLAFLRSGRYRSLLERLLRARLVYQQPSAARAISFEYLNRQLVWSELSELLLFLLPLLNVKAIKRMLRSHLPRLPLLGGAAASRLPGSGGGAAAAGGGADSRQPCGICNAAEVLQPWAAVPCGHQFCYYCLRSHCLADPQYSCPLCLSRVEAMQRAAVPAGAASSSSGKDGGGSGDNDVG</sequence>
<dbReference type="SMART" id="SM00184">
    <property type="entry name" value="RING"/>
    <property type="match status" value="1"/>
</dbReference>
<dbReference type="SUPFAM" id="SSF57850">
    <property type="entry name" value="RING/U-box"/>
    <property type="match status" value="1"/>
</dbReference>
<keyword evidence="7" id="KW-0409">Iron storage</keyword>
<dbReference type="EC" id="1.16.3.1" evidence="6"/>
<evidence type="ECO:0000256" key="14">
    <source>
        <dbReference type="ARBA" id="ARBA00022786"/>
    </source>
</evidence>
<dbReference type="SMART" id="SM01219">
    <property type="entry name" value="Frataxin_Cyay"/>
    <property type="match status" value="1"/>
</dbReference>
<feature type="compositionally biased region" description="Gly residues" evidence="30">
    <location>
        <begin position="551"/>
        <end position="562"/>
    </location>
</feature>
<dbReference type="InterPro" id="IPR036524">
    <property type="entry name" value="Frataxin/CyaY_sf"/>
</dbReference>
<evidence type="ECO:0000256" key="21">
    <source>
        <dbReference type="ARBA" id="ARBA00023065"/>
    </source>
</evidence>
<evidence type="ECO:0000256" key="9">
    <source>
        <dbReference type="ARBA" id="ARBA00022496"/>
    </source>
</evidence>
<evidence type="ECO:0000256" key="13">
    <source>
        <dbReference type="ARBA" id="ARBA00022771"/>
    </source>
</evidence>
<keyword evidence="33" id="KW-1185">Reference proteome</keyword>
<dbReference type="GO" id="GO:0005739">
    <property type="term" value="C:mitochondrion"/>
    <property type="evidence" value="ECO:0007669"/>
    <property type="project" value="UniProtKB-SubCell"/>
</dbReference>
<dbReference type="PROSITE" id="PS01344">
    <property type="entry name" value="FRATAXIN_1"/>
    <property type="match status" value="1"/>
</dbReference>
<comment type="catalytic activity">
    <reaction evidence="26">
        <text>[E2 ubiquitin-conjugating enzyme]-S-ubiquitinyl-L-cysteine + [acceptor protein]-L-cysteine = [E2 ubiquitin-conjugating enzyme]-L-cysteine + [acceptor protein]-S-ubiquitinyl-L-cysteine.</text>
        <dbReference type="EC" id="2.3.2.36"/>
    </reaction>
</comment>
<dbReference type="Proteomes" id="UP001205105">
    <property type="component" value="Unassembled WGS sequence"/>
</dbReference>
<evidence type="ECO:0000256" key="23">
    <source>
        <dbReference type="ARBA" id="ARBA00023136"/>
    </source>
</evidence>
<evidence type="ECO:0000256" key="25">
    <source>
        <dbReference type="ARBA" id="ARBA00032511"/>
    </source>
</evidence>
<dbReference type="InterPro" id="IPR018957">
    <property type="entry name" value="Znf_C3HC4_RING-type"/>
</dbReference>
<keyword evidence="15" id="KW-0862">Zinc</keyword>
<keyword evidence="23" id="KW-0472">Membrane</keyword>
<dbReference type="Gene3D" id="3.30.920.10">
    <property type="entry name" value="Frataxin/CyaY"/>
    <property type="match status" value="1"/>
</dbReference>
<dbReference type="GO" id="GO:0008270">
    <property type="term" value="F:zinc ion binding"/>
    <property type="evidence" value="ECO:0007669"/>
    <property type="project" value="UniProtKB-KW"/>
</dbReference>
<dbReference type="GO" id="GO:0006826">
    <property type="term" value="P:iron ion transport"/>
    <property type="evidence" value="ECO:0007669"/>
    <property type="project" value="UniProtKB-KW"/>
</dbReference>
<dbReference type="GO" id="GO:0008199">
    <property type="term" value="F:ferric iron binding"/>
    <property type="evidence" value="ECO:0007669"/>
    <property type="project" value="InterPro"/>
</dbReference>
<evidence type="ECO:0000256" key="6">
    <source>
        <dbReference type="ARBA" id="ARBA00013107"/>
    </source>
</evidence>
<gene>
    <name evidence="32" type="ORF">COHA_004361</name>
</gene>
<dbReference type="GO" id="GO:0016226">
    <property type="term" value="P:iron-sulfur cluster assembly"/>
    <property type="evidence" value="ECO:0007669"/>
    <property type="project" value="InterPro"/>
</dbReference>
<keyword evidence="19" id="KW-0560">Oxidoreductase</keyword>
<evidence type="ECO:0000256" key="29">
    <source>
        <dbReference type="PROSITE-ProRule" id="PRU00175"/>
    </source>
</evidence>
<dbReference type="GO" id="GO:0061630">
    <property type="term" value="F:ubiquitin protein ligase activity"/>
    <property type="evidence" value="ECO:0007669"/>
    <property type="project" value="UniProtKB-EC"/>
</dbReference>
<keyword evidence="20" id="KW-0408">Iron</keyword>
<keyword evidence="24" id="KW-0576">Peroxisome</keyword>
<dbReference type="CDD" id="cd00503">
    <property type="entry name" value="Frataxin"/>
    <property type="match status" value="1"/>
</dbReference>
<evidence type="ECO:0000256" key="28">
    <source>
        <dbReference type="ARBA" id="ARBA00047990"/>
    </source>
</evidence>
<keyword evidence="18" id="KW-1133">Transmembrane helix</keyword>
<protein>
    <recommendedName>
        <fullName evidence="25">Peroxin-2</fullName>
        <ecNumber evidence="6">1.16.3.1</ecNumber>
        <ecNumber evidence="27">2.3.2.36</ecNumber>
    </recommendedName>
</protein>
<comment type="similarity">
    <text evidence="4">Belongs to the frataxin family.</text>
</comment>
<dbReference type="NCBIfam" id="TIGR03421">
    <property type="entry name" value="FeS_CyaY"/>
    <property type="match status" value="1"/>
</dbReference>
<dbReference type="PANTHER" id="PTHR48178">
    <property type="entry name" value="PEROXISOME BIOGENESIS FACTOR 2"/>
    <property type="match status" value="1"/>
</dbReference>
<comment type="similarity">
    <text evidence="5">Belongs to the pex2/pex10/pex12 family.</text>
</comment>
<dbReference type="InterPro" id="IPR013083">
    <property type="entry name" value="Znf_RING/FYVE/PHD"/>
</dbReference>
<organism evidence="32 33">
    <name type="scientific">Chlorella ohadii</name>
    <dbReference type="NCBI Taxonomy" id="2649997"/>
    <lineage>
        <taxon>Eukaryota</taxon>
        <taxon>Viridiplantae</taxon>
        <taxon>Chlorophyta</taxon>
        <taxon>core chlorophytes</taxon>
        <taxon>Trebouxiophyceae</taxon>
        <taxon>Chlorellales</taxon>
        <taxon>Chlorellaceae</taxon>
        <taxon>Chlorella clade</taxon>
        <taxon>Chlorella</taxon>
    </lineage>
</organism>
<evidence type="ECO:0000256" key="8">
    <source>
        <dbReference type="ARBA" id="ARBA00022448"/>
    </source>
</evidence>
<name>A0AAD5DPK9_9CHLO</name>